<dbReference type="Proteomes" id="UP000293568">
    <property type="component" value="Chromosome"/>
</dbReference>
<comment type="caution">
    <text evidence="6">Lacks conserved residue(s) required for the propagation of feature annotation.</text>
</comment>
<name>A0A4P6ETY4_9BACL</name>
<evidence type="ECO:0000256" key="3">
    <source>
        <dbReference type="ARBA" id="ARBA00022679"/>
    </source>
</evidence>
<evidence type="ECO:0000256" key="4">
    <source>
        <dbReference type="ARBA" id="ARBA00022695"/>
    </source>
</evidence>
<keyword evidence="1 6" id="KW-1277">Toxin-antitoxin system</keyword>
<feature type="binding site" evidence="6">
    <location>
        <position position="62"/>
    </location>
    <ligand>
        <name>NAD(+)</name>
        <dbReference type="ChEBI" id="CHEBI:57540"/>
    </ligand>
</feature>
<keyword evidence="4 6" id="KW-0548">Nucleotidyltransferase</keyword>
<gene>
    <name evidence="8" type="ORF">ET464_08085</name>
</gene>
<protein>
    <submittedName>
        <fullName evidence="8">DUF4433 domain-containing protein</fullName>
    </submittedName>
</protein>
<comment type="similarity">
    <text evidence="6">Belongs to the DarT ADP-ribosyltransferase family.</text>
</comment>
<dbReference type="Pfam" id="PF14487">
    <property type="entry name" value="DarT"/>
    <property type="match status" value="1"/>
</dbReference>
<dbReference type="OrthoDB" id="2052979at2"/>
<evidence type="ECO:0000256" key="1">
    <source>
        <dbReference type="ARBA" id="ARBA00022649"/>
    </source>
</evidence>
<evidence type="ECO:0000259" key="7">
    <source>
        <dbReference type="PROSITE" id="PS52018"/>
    </source>
</evidence>
<dbReference type="InterPro" id="IPR029494">
    <property type="entry name" value="DarT"/>
</dbReference>
<evidence type="ECO:0000313" key="9">
    <source>
        <dbReference type="Proteomes" id="UP000293568"/>
    </source>
</evidence>
<evidence type="ECO:0000256" key="6">
    <source>
        <dbReference type="PROSITE-ProRule" id="PRU01362"/>
    </source>
</evidence>
<proteinExistence type="inferred from homology"/>
<reference evidence="8 9" key="1">
    <citation type="submission" date="2019-01" db="EMBL/GenBank/DDBJ databases">
        <title>Genome sequencing of strain FW100M-2.</title>
        <authorList>
            <person name="Heo J."/>
            <person name="Kim S.-J."/>
            <person name="Kim J.-S."/>
            <person name="Hong S.-B."/>
            <person name="Kwon S.-W."/>
        </authorList>
    </citation>
    <scope>NUCLEOTIDE SEQUENCE [LARGE SCALE GENOMIC DNA]</scope>
    <source>
        <strain evidence="8 9">FW100M-2</strain>
    </source>
</reference>
<keyword evidence="3 6" id="KW-0808">Transferase</keyword>
<evidence type="ECO:0000256" key="5">
    <source>
        <dbReference type="ARBA" id="ARBA00023125"/>
    </source>
</evidence>
<accession>A0A4P6ETY4</accession>
<dbReference type="AlphaFoldDB" id="A0A4P6ETY4"/>
<organism evidence="8 9">
    <name type="scientific">Paenibacillus protaetiae</name>
    <dbReference type="NCBI Taxonomy" id="2509456"/>
    <lineage>
        <taxon>Bacteria</taxon>
        <taxon>Bacillati</taxon>
        <taxon>Bacillota</taxon>
        <taxon>Bacilli</taxon>
        <taxon>Bacillales</taxon>
        <taxon>Paenibacillaceae</taxon>
        <taxon>Paenibacillus</taxon>
    </lineage>
</organism>
<evidence type="ECO:0000256" key="2">
    <source>
        <dbReference type="ARBA" id="ARBA00022676"/>
    </source>
</evidence>
<dbReference type="EMBL" id="CP035492">
    <property type="protein sequence ID" value="QAY66374.1"/>
    <property type="molecule type" value="Genomic_DNA"/>
</dbReference>
<feature type="domain" description="DarT" evidence="7">
    <location>
        <begin position="21"/>
        <end position="213"/>
    </location>
</feature>
<feature type="binding site" evidence="6">
    <location>
        <begin position="25"/>
        <end position="27"/>
    </location>
    <ligand>
        <name>NAD(+)</name>
        <dbReference type="ChEBI" id="CHEBI:57540"/>
    </ligand>
</feature>
<dbReference type="GO" id="GO:0016779">
    <property type="term" value="F:nucleotidyltransferase activity"/>
    <property type="evidence" value="ECO:0007669"/>
    <property type="project" value="UniProtKB-UniRule"/>
</dbReference>
<dbReference type="GO" id="GO:0003677">
    <property type="term" value="F:DNA binding"/>
    <property type="evidence" value="ECO:0007669"/>
    <property type="project" value="UniProtKB-UniRule"/>
</dbReference>
<feature type="active site" description="Proton acceptor" evidence="6">
    <location>
        <position position="62"/>
    </location>
</feature>
<feature type="active site" evidence="6">
    <location>
        <position position="163"/>
    </location>
</feature>
<dbReference type="PROSITE" id="PS52018">
    <property type="entry name" value="DART"/>
    <property type="match status" value="1"/>
</dbReference>
<sequence length="234" mass="26384">MRRKINNMSSIEDLIAEKGITRICHFTRSNKLPHILSKESGIVANTELDDQIELLSQNDPLRLDGKQDYVCCTIQYPNTWYLRKIKDKDPLFKQWVVLLINPKLAALSTTLYCHRNAAASHGAFIKEGVEGFAGMFKQSVQGQRIITRTPRMLPCCPTDDQAEVLIYKNISRSAILGVAVPTEEQARIEKARLRFVGGVPEDIPFIIAPDLFEVTWSGAVRNGQVPSEILYREG</sequence>
<dbReference type="KEGG" id="pprt:ET464_08085"/>
<keyword evidence="5 6" id="KW-0238">DNA-binding</keyword>
<keyword evidence="9" id="KW-1185">Reference proteome</keyword>
<dbReference type="GO" id="GO:0016757">
    <property type="term" value="F:glycosyltransferase activity"/>
    <property type="evidence" value="ECO:0007669"/>
    <property type="project" value="UniProtKB-UniRule"/>
</dbReference>
<comment type="catalytic activity">
    <reaction evidence="6">
        <text>a thymidine in DNA + NAD(+) = an N-(ADP-alpha-D-ribosyl)-thymidine in DNA + nicotinamide + H(+)</text>
        <dbReference type="Rhea" id="RHEA:71651"/>
        <dbReference type="Rhea" id="RHEA-COMP:13556"/>
        <dbReference type="Rhea" id="RHEA-COMP:18051"/>
        <dbReference type="ChEBI" id="CHEBI:15378"/>
        <dbReference type="ChEBI" id="CHEBI:17154"/>
        <dbReference type="ChEBI" id="CHEBI:57540"/>
        <dbReference type="ChEBI" id="CHEBI:137386"/>
        <dbReference type="ChEBI" id="CHEBI:191199"/>
    </reaction>
</comment>
<evidence type="ECO:0000313" key="8">
    <source>
        <dbReference type="EMBL" id="QAY66374.1"/>
    </source>
</evidence>
<keyword evidence="2 6" id="KW-0328">Glycosyltransferase</keyword>